<dbReference type="RefSeq" id="WP_220165349.1">
    <property type="nucleotide sequence ID" value="NZ_CP080507.1"/>
</dbReference>
<gene>
    <name evidence="2" type="ORF">K0B96_06865</name>
</gene>
<sequence length="238" mass="25972">MTSILAFAFLPTPIIIVLLLLTMGFALYAQIRVSSAYDKNVKIPSRGRITGREAAEAVMAQAGITNVEITETRGHLTDHYDPTHRRLVLSSENYRGTSLAALGVAAHEAGHAIQHKVGYSMLKTRMALVPVTMFTSQFLPIIMFAGFFFGGFGRGGGLILDIGIMCYAVLTLFQLVTLPVEFDASRRAKVELVKLGIVDRDEMPGVNQTLNAAALTYVAAFLGALLHLLYLLSLRRND</sequence>
<dbReference type="InterPro" id="IPR007395">
    <property type="entry name" value="Zn_peptidase_2"/>
</dbReference>
<keyword evidence="1" id="KW-0812">Transmembrane</keyword>
<feature type="transmembrane region" description="Helical" evidence="1">
    <location>
        <begin position="6"/>
        <end position="29"/>
    </location>
</feature>
<dbReference type="PANTHER" id="PTHR36434">
    <property type="entry name" value="MEMBRANE PROTEASE YUGP-RELATED"/>
    <property type="match status" value="1"/>
</dbReference>
<dbReference type="Pfam" id="PF04298">
    <property type="entry name" value="Zn_peptidase_2"/>
    <property type="match status" value="1"/>
</dbReference>
<dbReference type="KEGG" id="ole:K0B96_06865"/>
<dbReference type="Proteomes" id="UP000825051">
    <property type="component" value="Chromosome"/>
</dbReference>
<reference evidence="2" key="1">
    <citation type="submission" date="2021-08" db="EMBL/GenBank/DDBJ databases">
        <title>Genome of a novel bacterium of the phylum Verrucomicrobia, Oleiharenicola sp. KSB-15.</title>
        <authorList>
            <person name="Chung J.-H."/>
            <person name="Ahn J.-H."/>
            <person name="Yoon Y."/>
            <person name="Kim D.-Y."/>
            <person name="An S.-H."/>
            <person name="Park I."/>
            <person name="Yeon J."/>
        </authorList>
    </citation>
    <scope>NUCLEOTIDE SEQUENCE</scope>
    <source>
        <strain evidence="2">KSB-15</strain>
    </source>
</reference>
<feature type="transmembrane region" description="Helical" evidence="1">
    <location>
        <begin position="126"/>
        <end position="152"/>
    </location>
</feature>
<dbReference type="AlphaFoldDB" id="A0A8F9TYR1"/>
<keyword evidence="1" id="KW-1133">Transmembrane helix</keyword>
<protein>
    <submittedName>
        <fullName evidence="2">Zinc metallopeptidase</fullName>
    </submittedName>
</protein>
<organism evidence="2 3">
    <name type="scientific">Horticoccus luteus</name>
    <dbReference type="NCBI Taxonomy" id="2862869"/>
    <lineage>
        <taxon>Bacteria</taxon>
        <taxon>Pseudomonadati</taxon>
        <taxon>Verrucomicrobiota</taxon>
        <taxon>Opitutia</taxon>
        <taxon>Opitutales</taxon>
        <taxon>Opitutaceae</taxon>
        <taxon>Horticoccus</taxon>
    </lineage>
</organism>
<dbReference type="PANTHER" id="PTHR36434:SF1">
    <property type="entry name" value="MEMBRANE PROTEASE YUGP-RELATED"/>
    <property type="match status" value="1"/>
</dbReference>
<evidence type="ECO:0000313" key="2">
    <source>
        <dbReference type="EMBL" id="QYM80329.1"/>
    </source>
</evidence>
<dbReference type="EMBL" id="CP080507">
    <property type="protein sequence ID" value="QYM80329.1"/>
    <property type="molecule type" value="Genomic_DNA"/>
</dbReference>
<name>A0A8F9TYR1_9BACT</name>
<evidence type="ECO:0000256" key="1">
    <source>
        <dbReference type="SAM" id="Phobius"/>
    </source>
</evidence>
<evidence type="ECO:0000313" key="3">
    <source>
        <dbReference type="Proteomes" id="UP000825051"/>
    </source>
</evidence>
<feature type="transmembrane region" description="Helical" evidence="1">
    <location>
        <begin position="158"/>
        <end position="180"/>
    </location>
</feature>
<accession>A0A8F9TYR1</accession>
<feature type="transmembrane region" description="Helical" evidence="1">
    <location>
        <begin position="210"/>
        <end position="232"/>
    </location>
</feature>
<proteinExistence type="predicted"/>
<keyword evidence="3" id="KW-1185">Reference proteome</keyword>
<keyword evidence="1" id="KW-0472">Membrane</keyword>